<evidence type="ECO:0000256" key="5">
    <source>
        <dbReference type="ARBA" id="ARBA00023163"/>
    </source>
</evidence>
<dbReference type="EMBL" id="CAIIXF020000006">
    <property type="protein sequence ID" value="CAH1786444.1"/>
    <property type="molecule type" value="Genomic_DNA"/>
</dbReference>
<organism evidence="8 9">
    <name type="scientific">Owenia fusiformis</name>
    <name type="common">Polychaete worm</name>
    <dbReference type="NCBI Taxonomy" id="6347"/>
    <lineage>
        <taxon>Eukaryota</taxon>
        <taxon>Metazoa</taxon>
        <taxon>Spiralia</taxon>
        <taxon>Lophotrochozoa</taxon>
        <taxon>Annelida</taxon>
        <taxon>Polychaeta</taxon>
        <taxon>Sedentaria</taxon>
        <taxon>Canalipalpata</taxon>
        <taxon>Sabellida</taxon>
        <taxon>Oweniida</taxon>
        <taxon>Oweniidae</taxon>
        <taxon>Owenia</taxon>
    </lineage>
</organism>
<keyword evidence="9" id="KW-1185">Reference proteome</keyword>
<evidence type="ECO:0000256" key="6">
    <source>
        <dbReference type="ARBA" id="ARBA00023242"/>
    </source>
</evidence>
<dbReference type="PANTHER" id="PTHR46469">
    <property type="entry name" value="TRANSCRIPTION INITIATION FACTOR TFIID SUBUNIT 8"/>
    <property type="match status" value="1"/>
</dbReference>
<evidence type="ECO:0000256" key="4">
    <source>
        <dbReference type="ARBA" id="ARBA00023015"/>
    </source>
</evidence>
<dbReference type="OrthoDB" id="2193813at2759"/>
<dbReference type="GO" id="GO:0005669">
    <property type="term" value="C:transcription factor TFIID complex"/>
    <property type="evidence" value="ECO:0007669"/>
    <property type="project" value="InterPro"/>
</dbReference>
<dbReference type="GO" id="GO:0046982">
    <property type="term" value="F:protein heterodimerization activity"/>
    <property type="evidence" value="ECO:0007669"/>
    <property type="project" value="InterPro"/>
</dbReference>
<feature type="domain" description="Bromodomain associated" evidence="7">
    <location>
        <begin position="10"/>
        <end position="86"/>
    </location>
</feature>
<accession>A0A8S4P0J5</accession>
<evidence type="ECO:0000259" key="7">
    <source>
        <dbReference type="SMART" id="SM00576"/>
    </source>
</evidence>
<protein>
    <recommendedName>
        <fullName evidence="3">Transcription initiation factor TFIID subunit 8</fullName>
    </recommendedName>
</protein>
<comment type="similarity">
    <text evidence="2">Belongs to the TAF8 family.</text>
</comment>
<dbReference type="InterPro" id="IPR009072">
    <property type="entry name" value="Histone-fold"/>
</dbReference>
<dbReference type="InterPro" id="IPR006565">
    <property type="entry name" value="BTP"/>
</dbReference>
<sequence length="275" mass="30965">MASGPPHSPRSARRKAMKVAVSGLCCEVGFQAADENAIETLLEMMQSYVCELGRSAKAYTELACRTESMLTDVVMAMVEMGCDVQSLPHYAKRDNRKAFMPPVHSHQPGTPRVLQAGKRENHPTHVPDYLPPFPDPHTYVRTETHKQPTNDYQTLREKAANQKRDIERATSKFMAKTGETQKIFKDDITKESQEFLLISPRPQKMPYLDALLPKYHHDVDGLEIGKETTPKEQISGVNVPLPGTVIPTDTEVITDNPYLRPIKMPRLKKKGAKLF</sequence>
<dbReference type="InterPro" id="IPR019473">
    <property type="entry name" value="TFIID_su8_C"/>
</dbReference>
<dbReference type="Pfam" id="PF07524">
    <property type="entry name" value="Bromo_TP"/>
    <property type="match status" value="1"/>
</dbReference>
<dbReference type="AlphaFoldDB" id="A0A8S4P0J5"/>
<evidence type="ECO:0000256" key="1">
    <source>
        <dbReference type="ARBA" id="ARBA00004123"/>
    </source>
</evidence>
<comment type="caution">
    <text evidence="8">The sequence shown here is derived from an EMBL/GenBank/DDBJ whole genome shotgun (WGS) entry which is preliminary data.</text>
</comment>
<dbReference type="Proteomes" id="UP000749559">
    <property type="component" value="Unassembled WGS sequence"/>
</dbReference>
<gene>
    <name evidence="8" type="ORF">OFUS_LOCUS12342</name>
</gene>
<keyword evidence="4" id="KW-0805">Transcription regulation</keyword>
<dbReference type="Pfam" id="PF10406">
    <property type="entry name" value="TAF8_C"/>
    <property type="match status" value="1"/>
</dbReference>
<keyword evidence="6" id="KW-0539">Nucleus</keyword>
<dbReference type="CDD" id="cd22918">
    <property type="entry name" value="HFD_TAF8"/>
    <property type="match status" value="1"/>
</dbReference>
<evidence type="ECO:0000256" key="2">
    <source>
        <dbReference type="ARBA" id="ARBA00008767"/>
    </source>
</evidence>
<name>A0A8S4P0J5_OWEFU</name>
<evidence type="ECO:0000313" key="9">
    <source>
        <dbReference type="Proteomes" id="UP000749559"/>
    </source>
</evidence>
<dbReference type="GO" id="GO:0006367">
    <property type="term" value="P:transcription initiation at RNA polymerase II promoter"/>
    <property type="evidence" value="ECO:0007669"/>
    <property type="project" value="TreeGrafter"/>
</dbReference>
<comment type="subcellular location">
    <subcellularLocation>
        <location evidence="1">Nucleus</location>
    </subcellularLocation>
</comment>
<dbReference type="Gene3D" id="1.10.20.10">
    <property type="entry name" value="Histone, subunit A"/>
    <property type="match status" value="1"/>
</dbReference>
<evidence type="ECO:0000256" key="3">
    <source>
        <dbReference type="ARBA" id="ARBA00017307"/>
    </source>
</evidence>
<dbReference type="CDD" id="cd08049">
    <property type="entry name" value="TAF8"/>
    <property type="match status" value="1"/>
</dbReference>
<reference evidence="8" key="1">
    <citation type="submission" date="2022-03" db="EMBL/GenBank/DDBJ databases">
        <authorList>
            <person name="Martin C."/>
        </authorList>
    </citation>
    <scope>NUCLEOTIDE SEQUENCE</scope>
</reference>
<dbReference type="SMART" id="SM00576">
    <property type="entry name" value="BTP"/>
    <property type="match status" value="1"/>
</dbReference>
<keyword evidence="5" id="KW-0804">Transcription</keyword>
<dbReference type="PANTHER" id="PTHR46469:SF1">
    <property type="entry name" value="TRANSCRIPTION INITIATION FACTOR TFIID SUBUNIT 8"/>
    <property type="match status" value="1"/>
</dbReference>
<evidence type="ECO:0000313" key="8">
    <source>
        <dbReference type="EMBL" id="CAH1786444.1"/>
    </source>
</evidence>
<proteinExistence type="inferred from homology"/>
<dbReference type="InterPro" id="IPR037818">
    <property type="entry name" value="TAF8"/>
</dbReference>